<dbReference type="InterPro" id="IPR036047">
    <property type="entry name" value="F-box-like_dom_sf"/>
</dbReference>
<dbReference type="AlphaFoldDB" id="A0A6G0WUD6"/>
<dbReference type="InterPro" id="IPR019494">
    <property type="entry name" value="FIST_C"/>
</dbReference>
<evidence type="ECO:0000313" key="4">
    <source>
        <dbReference type="Proteomes" id="UP000481153"/>
    </source>
</evidence>
<dbReference type="SUPFAM" id="SSF81383">
    <property type="entry name" value="F-box domain"/>
    <property type="match status" value="1"/>
</dbReference>
<evidence type="ECO:0000256" key="1">
    <source>
        <dbReference type="SAM" id="MobiDB-lite"/>
    </source>
</evidence>
<dbReference type="Gene3D" id="1.20.1280.50">
    <property type="match status" value="1"/>
</dbReference>
<dbReference type="Pfam" id="PF10442">
    <property type="entry name" value="FIST_C"/>
    <property type="match status" value="1"/>
</dbReference>
<dbReference type="InterPro" id="IPR001810">
    <property type="entry name" value="F-box_dom"/>
</dbReference>
<dbReference type="PANTHER" id="PTHR14939:SF5">
    <property type="entry name" value="F-BOX ONLY PROTEIN 22"/>
    <property type="match status" value="1"/>
</dbReference>
<dbReference type="Proteomes" id="UP000481153">
    <property type="component" value="Unassembled WGS sequence"/>
</dbReference>
<comment type="caution">
    <text evidence="3">The sequence shown here is derived from an EMBL/GenBank/DDBJ whole genome shotgun (WGS) entry which is preliminary data.</text>
</comment>
<dbReference type="VEuPathDB" id="FungiDB:AeMF1_000604"/>
<protein>
    <recommendedName>
        <fullName evidence="2">F-box domain-containing protein</fullName>
    </recommendedName>
</protein>
<feature type="compositionally biased region" description="Low complexity" evidence="1">
    <location>
        <begin position="8"/>
        <end position="19"/>
    </location>
</feature>
<organism evidence="3 4">
    <name type="scientific">Aphanomyces euteiches</name>
    <dbReference type="NCBI Taxonomy" id="100861"/>
    <lineage>
        <taxon>Eukaryota</taxon>
        <taxon>Sar</taxon>
        <taxon>Stramenopiles</taxon>
        <taxon>Oomycota</taxon>
        <taxon>Saprolegniomycetes</taxon>
        <taxon>Saprolegniales</taxon>
        <taxon>Verrucalvaceae</taxon>
        <taxon>Aphanomyces</taxon>
    </lineage>
</organism>
<sequence>MTNKQGGTAAAATSKASNTKAKRTGRNVVPFPEEVLPLIFPFLTWRDTYRVSRVSRVWHQTHVECLAHVSTTWKSSLVQCDTWDEALSELQPSMACFASPDVPHLAIFAVSGQSYAFRRMAGWEKLFDIISKRHLLPATCLVVCMYSDAGVIGTEDDGGINELEPDTIDGEIVVSITVANLPHTQVNLVSPDKDDIREAAVHPSDNPFGLKDSSSCIVLSTNGRQSAALLRCMDVLSPQLAVAGAILPFTDRCIPLVYRKYSQVERRARANPATNLLVGFSGRVRATPFVSLGYLPCSPILQCAHVSQRLHPHFDLLHLYDAVYQVGSSIQVHPLQLFTDLSAPSGSLHLFVSDSLEEIQAFLADPASTSLRSLECIFDAHHGVVFSQSSSEESQSHWAEGSYGVFCTHSEKAALRDFESSLRHAKQIAAKPVGALMFPCAARGEAFYDEQNVESEAFKAAFPGVPLQGVFAGGEIGPLAMPGGKFKAQLQLQQFTTCGALFYDEVSH</sequence>
<evidence type="ECO:0000313" key="3">
    <source>
        <dbReference type="EMBL" id="KAF0731112.1"/>
    </source>
</evidence>
<feature type="domain" description="F-box" evidence="2">
    <location>
        <begin position="25"/>
        <end position="76"/>
    </location>
</feature>
<dbReference type="SMART" id="SM01204">
    <property type="entry name" value="FIST_C"/>
    <property type="match status" value="1"/>
</dbReference>
<dbReference type="PANTHER" id="PTHR14939">
    <property type="entry name" value="F-BOX ONLY PROTEIN 22"/>
    <property type="match status" value="1"/>
</dbReference>
<dbReference type="EMBL" id="VJMJ01000147">
    <property type="protein sequence ID" value="KAF0731112.1"/>
    <property type="molecule type" value="Genomic_DNA"/>
</dbReference>
<dbReference type="GO" id="GO:0000209">
    <property type="term" value="P:protein polyubiquitination"/>
    <property type="evidence" value="ECO:0007669"/>
    <property type="project" value="TreeGrafter"/>
</dbReference>
<gene>
    <name evidence="3" type="ORF">Ae201684_011655</name>
</gene>
<evidence type="ECO:0000259" key="2">
    <source>
        <dbReference type="PROSITE" id="PS50181"/>
    </source>
</evidence>
<accession>A0A6G0WUD6</accession>
<reference evidence="3 4" key="1">
    <citation type="submission" date="2019-07" db="EMBL/GenBank/DDBJ databases">
        <title>Genomics analysis of Aphanomyces spp. identifies a new class of oomycete effector associated with host adaptation.</title>
        <authorList>
            <person name="Gaulin E."/>
        </authorList>
    </citation>
    <scope>NUCLEOTIDE SEQUENCE [LARGE SCALE GENOMIC DNA]</scope>
    <source>
        <strain evidence="3 4">ATCC 201684</strain>
    </source>
</reference>
<dbReference type="PROSITE" id="PS50181">
    <property type="entry name" value="FBOX"/>
    <property type="match status" value="1"/>
</dbReference>
<proteinExistence type="predicted"/>
<name>A0A6G0WUD6_9STRA</name>
<dbReference type="CDD" id="cd09917">
    <property type="entry name" value="F-box_SF"/>
    <property type="match status" value="1"/>
</dbReference>
<keyword evidence="4" id="KW-1185">Reference proteome</keyword>
<dbReference type="GO" id="GO:0032436">
    <property type="term" value="P:positive regulation of proteasomal ubiquitin-dependent protein catabolic process"/>
    <property type="evidence" value="ECO:0007669"/>
    <property type="project" value="TreeGrafter"/>
</dbReference>
<feature type="region of interest" description="Disordered" evidence="1">
    <location>
        <begin position="1"/>
        <end position="23"/>
    </location>
</feature>